<evidence type="ECO:0000313" key="2">
    <source>
        <dbReference type="EMBL" id="PUZ66034.1"/>
    </source>
</evidence>
<dbReference type="AlphaFoldDB" id="A0A2T7EDX6"/>
<evidence type="ECO:0000256" key="1">
    <source>
        <dbReference type="SAM" id="MobiDB-lite"/>
    </source>
</evidence>
<dbReference type="Proteomes" id="UP000244336">
    <property type="component" value="Chromosome 3"/>
</dbReference>
<feature type="compositionally biased region" description="Basic and acidic residues" evidence="1">
    <location>
        <begin position="31"/>
        <end position="47"/>
    </location>
</feature>
<feature type="region of interest" description="Disordered" evidence="1">
    <location>
        <begin position="1"/>
        <end position="88"/>
    </location>
</feature>
<reference evidence="2 3" key="1">
    <citation type="submission" date="2018-04" db="EMBL/GenBank/DDBJ databases">
        <title>WGS assembly of Panicum hallii var. hallii HAL2.</title>
        <authorList>
            <person name="Lovell J."/>
            <person name="Jenkins J."/>
            <person name="Lowry D."/>
            <person name="Mamidi S."/>
            <person name="Sreedasyam A."/>
            <person name="Weng X."/>
            <person name="Barry K."/>
            <person name="Bonette J."/>
            <person name="Campitelli B."/>
            <person name="Daum C."/>
            <person name="Gordon S."/>
            <person name="Gould B."/>
            <person name="Lipzen A."/>
            <person name="MacQueen A."/>
            <person name="Palacio-Mejia J."/>
            <person name="Plott C."/>
            <person name="Shakirov E."/>
            <person name="Shu S."/>
            <person name="Yoshinaga Y."/>
            <person name="Zane M."/>
            <person name="Rokhsar D."/>
            <person name="Grimwood J."/>
            <person name="Schmutz J."/>
            <person name="Juenger T."/>
        </authorList>
    </citation>
    <scope>NUCLEOTIDE SEQUENCE [LARGE SCALE GENOMIC DNA]</scope>
    <source>
        <strain evidence="3">cv. HAL2</strain>
    </source>
</reference>
<gene>
    <name evidence="2" type="ORF">GQ55_3G274100</name>
</gene>
<dbReference type="Gramene" id="PUZ66034">
    <property type="protein sequence ID" value="PUZ66034"/>
    <property type="gene ID" value="GQ55_3G274100"/>
</dbReference>
<keyword evidence="3" id="KW-1185">Reference proteome</keyword>
<dbReference type="EMBL" id="CM009751">
    <property type="protein sequence ID" value="PUZ66034.1"/>
    <property type="molecule type" value="Genomic_DNA"/>
</dbReference>
<proteinExistence type="predicted"/>
<accession>A0A2T7EDX6</accession>
<sequence>MRIPMTTPPSCSTRDSRRAPGATRSPTGHEPATHARTEPTEVIEARAHGHGHLPFPVPGRARSGHVRRSCGAPYKPKRNPRNAPPRLRTDRSLARLAGLQPVGACRPHLTSPPGRGEDHRSARL</sequence>
<feature type="compositionally biased region" description="Basic and acidic residues" evidence="1">
    <location>
        <begin position="115"/>
        <end position="124"/>
    </location>
</feature>
<evidence type="ECO:0000313" key="3">
    <source>
        <dbReference type="Proteomes" id="UP000244336"/>
    </source>
</evidence>
<feature type="region of interest" description="Disordered" evidence="1">
    <location>
        <begin position="100"/>
        <end position="124"/>
    </location>
</feature>
<organism evidence="2 3">
    <name type="scientific">Panicum hallii var. hallii</name>
    <dbReference type="NCBI Taxonomy" id="1504633"/>
    <lineage>
        <taxon>Eukaryota</taxon>
        <taxon>Viridiplantae</taxon>
        <taxon>Streptophyta</taxon>
        <taxon>Embryophyta</taxon>
        <taxon>Tracheophyta</taxon>
        <taxon>Spermatophyta</taxon>
        <taxon>Magnoliopsida</taxon>
        <taxon>Liliopsida</taxon>
        <taxon>Poales</taxon>
        <taxon>Poaceae</taxon>
        <taxon>PACMAD clade</taxon>
        <taxon>Panicoideae</taxon>
        <taxon>Panicodae</taxon>
        <taxon>Paniceae</taxon>
        <taxon>Panicinae</taxon>
        <taxon>Panicum</taxon>
        <taxon>Panicum sect. Panicum</taxon>
    </lineage>
</organism>
<name>A0A2T7EDX6_9POAL</name>
<protein>
    <submittedName>
        <fullName evidence="2">Uncharacterized protein</fullName>
    </submittedName>
</protein>